<reference evidence="1 2" key="1">
    <citation type="submission" date="2018-04" db="EMBL/GenBank/DDBJ databases">
        <title>Genomic Encyclopedia of Archaeal and Bacterial Type Strains, Phase II (KMG-II): from individual species to whole genera.</title>
        <authorList>
            <person name="Goeker M."/>
        </authorList>
    </citation>
    <scope>NUCLEOTIDE SEQUENCE [LARGE SCALE GENOMIC DNA]</scope>
    <source>
        <strain evidence="1 2">DSM 18806</strain>
    </source>
</reference>
<dbReference type="EMBL" id="QAOM01000007">
    <property type="protein sequence ID" value="PTQ84679.1"/>
    <property type="molecule type" value="Genomic_DNA"/>
</dbReference>
<organism evidence="1 2">
    <name type="scientific">Trichococcus patagoniensis</name>
    <dbReference type="NCBI Taxonomy" id="382641"/>
    <lineage>
        <taxon>Bacteria</taxon>
        <taxon>Bacillati</taxon>
        <taxon>Bacillota</taxon>
        <taxon>Bacilli</taxon>
        <taxon>Lactobacillales</taxon>
        <taxon>Carnobacteriaceae</taxon>
        <taxon>Trichococcus</taxon>
    </lineage>
</organism>
<keyword evidence="2" id="KW-1185">Reference proteome</keyword>
<dbReference type="Proteomes" id="UP000244161">
    <property type="component" value="Unassembled WGS sequence"/>
</dbReference>
<evidence type="ECO:0000313" key="1">
    <source>
        <dbReference type="EMBL" id="PTQ84679.1"/>
    </source>
</evidence>
<sequence>MATGPGIFCCLRLPNECSRTEDDAAAVISVPFYVMIENE</sequence>
<gene>
    <name evidence="1" type="ORF">C8U37_10746</name>
</gene>
<proteinExistence type="predicted"/>
<name>A0A2T5ILJ3_9LACT</name>
<evidence type="ECO:0000313" key="2">
    <source>
        <dbReference type="Proteomes" id="UP000244161"/>
    </source>
</evidence>
<dbReference type="AlphaFoldDB" id="A0A2T5ILJ3"/>
<accession>A0A2T5ILJ3</accession>
<protein>
    <submittedName>
        <fullName evidence="1">Uncharacterized protein</fullName>
    </submittedName>
</protein>
<comment type="caution">
    <text evidence="1">The sequence shown here is derived from an EMBL/GenBank/DDBJ whole genome shotgun (WGS) entry which is preliminary data.</text>
</comment>